<accession>A0A354YW25</accession>
<evidence type="ECO:0000313" key="4">
    <source>
        <dbReference type="Proteomes" id="UP000263273"/>
    </source>
</evidence>
<dbReference type="EMBL" id="DNZF01000062">
    <property type="protein sequence ID" value="HBK52896.1"/>
    <property type="molecule type" value="Genomic_DNA"/>
</dbReference>
<feature type="domain" description="Teneurin-like YD-shell" evidence="2">
    <location>
        <begin position="132"/>
        <end position="378"/>
    </location>
</feature>
<protein>
    <recommendedName>
        <fullName evidence="2">Teneurin-like YD-shell domain-containing protein</fullName>
    </recommendedName>
</protein>
<reference evidence="3 4" key="1">
    <citation type="journal article" date="2018" name="Nat. Biotechnol.">
        <title>A standardized bacterial taxonomy based on genome phylogeny substantially revises the tree of life.</title>
        <authorList>
            <person name="Parks D.H."/>
            <person name="Chuvochina M."/>
            <person name="Waite D.W."/>
            <person name="Rinke C."/>
            <person name="Skarshewski A."/>
            <person name="Chaumeil P.A."/>
            <person name="Hugenholtz P."/>
        </authorList>
    </citation>
    <scope>NUCLEOTIDE SEQUENCE [LARGE SCALE GENOMIC DNA]</scope>
    <source>
        <strain evidence="3">UBA10948</strain>
    </source>
</reference>
<dbReference type="Gene3D" id="2.180.10.10">
    <property type="entry name" value="RHS repeat-associated core"/>
    <property type="match status" value="1"/>
</dbReference>
<dbReference type="InterPro" id="IPR022385">
    <property type="entry name" value="Rhs_assc_core"/>
</dbReference>
<proteinExistence type="predicted"/>
<evidence type="ECO:0000256" key="1">
    <source>
        <dbReference type="ARBA" id="ARBA00022737"/>
    </source>
</evidence>
<dbReference type="InterPro" id="IPR050708">
    <property type="entry name" value="T6SS_VgrG/RHS"/>
</dbReference>
<organism evidence="3 4">
    <name type="scientific">Syntrophomonas wolfei</name>
    <dbReference type="NCBI Taxonomy" id="863"/>
    <lineage>
        <taxon>Bacteria</taxon>
        <taxon>Bacillati</taxon>
        <taxon>Bacillota</taxon>
        <taxon>Clostridia</taxon>
        <taxon>Eubacteriales</taxon>
        <taxon>Syntrophomonadaceae</taxon>
        <taxon>Syntrophomonas</taxon>
    </lineage>
</organism>
<name>A0A354YW25_9FIRM</name>
<dbReference type="PANTHER" id="PTHR32305">
    <property type="match status" value="1"/>
</dbReference>
<evidence type="ECO:0000313" key="3">
    <source>
        <dbReference type="EMBL" id="HBK52896.1"/>
    </source>
</evidence>
<gene>
    <name evidence="3" type="ORF">DDZ44_03015</name>
</gene>
<evidence type="ECO:0000259" key="2">
    <source>
        <dbReference type="Pfam" id="PF25023"/>
    </source>
</evidence>
<dbReference type="Pfam" id="PF25023">
    <property type="entry name" value="TEN_YD-shell"/>
    <property type="match status" value="1"/>
</dbReference>
<comment type="caution">
    <text evidence="3">The sequence shown here is derived from an EMBL/GenBank/DDBJ whole genome shotgun (WGS) entry which is preliminary data.</text>
</comment>
<dbReference type="InterPro" id="IPR056823">
    <property type="entry name" value="TEN-like_YD-shell"/>
</dbReference>
<keyword evidence="1" id="KW-0677">Repeat</keyword>
<dbReference type="AlphaFoldDB" id="A0A354YW25"/>
<dbReference type="Gene3D" id="3.90.1720.10">
    <property type="entry name" value="endopeptidase domain like (from Nostoc punctiforme)"/>
    <property type="match status" value="1"/>
</dbReference>
<sequence length="645" mass="70896">MVFRDYHDSAKQPLIGELPIADWQGSISYTRSIPLMGTPSEKLGKEAYVGVVIRLLGPDGSPRLLACGAGVLIVDDRSYLIGSCLYRSQGSDDNDLHNIGDDIASGMDPLLMSSSAIDNNDNIIAGVSGQGQPDPNQERLFEYDESGNRTKVAEGFDGGTSEVAYDIGPGNRVTKAGDFSFEYDANGNMVKRVNDLTKETWTYIYDARNCMTAVQKGETTVALYAYDPEGNRFKALYPQEDGSNDGIYYHYDYTGMFTENPIVEEPESGANLPKRNFIFLNRKLFARVDGEIGSGTKYWYMTDHLGSAHGLMDQSGDMVWWADYEAFGKAKGVGGPDVGAVEEVPRYTGKAFDETVGLYYFNARWYDAGLGRFVSEDSLGSNESTAFMFCLNNPIIYFDADGHAPTISCPIPWPDGYEVPAEADGYRFDMDGEFTLVSIKEPIIPDLQFRPEENANREIEQETSNRGNVDLLNALAYQAFITPEFQPGYGGKTHCNQAAAWIAKWMGIPDNLYMGATAQEEYCLNPANGWVEITPRQAQELANQGIFVIVLGGEKDDKHAAVVVPGPGETINGNLYPSVVSMGSTAKLYGYTKLATANWAFKISALKAGLVHYFYRPGIIVPSGMASNNLTFGSGIYRGEVDYMR</sequence>
<dbReference type="NCBIfam" id="TIGR03696">
    <property type="entry name" value="Rhs_assc_core"/>
    <property type="match status" value="1"/>
</dbReference>
<dbReference type="PANTHER" id="PTHR32305:SF15">
    <property type="entry name" value="PROTEIN RHSA-RELATED"/>
    <property type="match status" value="1"/>
</dbReference>
<dbReference type="Proteomes" id="UP000263273">
    <property type="component" value="Unassembled WGS sequence"/>
</dbReference>